<comment type="subcellular location">
    <subcellularLocation>
        <location evidence="1">Cell inner membrane</location>
        <topology evidence="1">Single-pass membrane protein</topology>
    </subcellularLocation>
</comment>
<evidence type="ECO:0000256" key="11">
    <source>
        <dbReference type="SAM" id="Phobius"/>
    </source>
</evidence>
<dbReference type="InterPro" id="IPR045584">
    <property type="entry name" value="Pilin-like"/>
</dbReference>
<keyword evidence="4" id="KW-1003">Cell membrane</keyword>
<evidence type="ECO:0000256" key="7">
    <source>
        <dbReference type="ARBA" id="ARBA00022692"/>
    </source>
</evidence>
<comment type="caution">
    <text evidence="13">The sequence shown here is derived from an EMBL/GenBank/DDBJ whole genome shotgun (WGS) entry which is preliminary data.</text>
</comment>
<evidence type="ECO:0000313" key="13">
    <source>
        <dbReference type="EMBL" id="EPX64878.1"/>
    </source>
</evidence>
<dbReference type="PANTHER" id="PTHR30093:SF44">
    <property type="entry name" value="TYPE II SECRETION SYSTEM CORE PROTEIN G"/>
    <property type="match status" value="1"/>
</dbReference>
<dbReference type="NCBIfam" id="TIGR01710">
    <property type="entry name" value="typeII_sec_gspG"/>
    <property type="match status" value="1"/>
</dbReference>
<dbReference type="Gene3D" id="3.30.700.10">
    <property type="entry name" value="Glycoprotein, Type 4 Pilin"/>
    <property type="match status" value="1"/>
</dbReference>
<protein>
    <recommendedName>
        <fullName evidence="3">Type II secretion system core protein G</fullName>
    </recommendedName>
</protein>
<feature type="compositionally biased region" description="Basic residues" evidence="10">
    <location>
        <begin position="62"/>
        <end position="74"/>
    </location>
</feature>
<keyword evidence="8 11" id="KW-1133">Transmembrane helix</keyword>
<accession>S9R760</accession>
<keyword evidence="7 11" id="KW-0812">Transmembrane</keyword>
<reference evidence="13" key="1">
    <citation type="submission" date="2013-05" db="EMBL/GenBank/DDBJ databases">
        <title>Genome assembly of Cystobacter fuscus DSM 2262.</title>
        <authorList>
            <person name="Sharma G."/>
            <person name="Khatri I."/>
            <person name="Kaur C."/>
            <person name="Mayilraj S."/>
            <person name="Subramanian S."/>
        </authorList>
    </citation>
    <scope>NUCLEOTIDE SEQUENCE [LARGE SCALE GENOMIC DNA]</scope>
    <source>
        <strain evidence="13">DSM 2262</strain>
    </source>
</reference>
<evidence type="ECO:0000256" key="1">
    <source>
        <dbReference type="ARBA" id="ARBA00004377"/>
    </source>
</evidence>
<dbReference type="EMBL" id="ANAH02000001">
    <property type="protein sequence ID" value="EPX64878.1"/>
    <property type="molecule type" value="Genomic_DNA"/>
</dbReference>
<evidence type="ECO:0000256" key="10">
    <source>
        <dbReference type="SAM" id="MobiDB-lite"/>
    </source>
</evidence>
<gene>
    <name evidence="13" type="ORF">D187_000300</name>
</gene>
<dbReference type="Pfam" id="PF07963">
    <property type="entry name" value="N_methyl"/>
    <property type="match status" value="1"/>
</dbReference>
<evidence type="ECO:0000256" key="6">
    <source>
        <dbReference type="ARBA" id="ARBA00022519"/>
    </source>
</evidence>
<dbReference type="GO" id="GO:0015628">
    <property type="term" value="P:protein secretion by the type II secretion system"/>
    <property type="evidence" value="ECO:0007669"/>
    <property type="project" value="InterPro"/>
</dbReference>
<keyword evidence="14" id="KW-1185">Reference proteome</keyword>
<evidence type="ECO:0000259" key="12">
    <source>
        <dbReference type="Pfam" id="PF08334"/>
    </source>
</evidence>
<evidence type="ECO:0000256" key="8">
    <source>
        <dbReference type="ARBA" id="ARBA00022989"/>
    </source>
</evidence>
<proteinExistence type="inferred from homology"/>
<dbReference type="eggNOG" id="COG2165">
    <property type="taxonomic scope" value="Bacteria"/>
</dbReference>
<feature type="transmembrane region" description="Helical" evidence="11">
    <location>
        <begin position="111"/>
        <end position="133"/>
    </location>
</feature>
<dbReference type="InterPro" id="IPR000983">
    <property type="entry name" value="Bac_GSPG_pilin"/>
</dbReference>
<organism evidence="13 14">
    <name type="scientific">Cystobacter fuscus (strain ATCC 25194 / DSM 2262 / NBRC 100088 / M29)</name>
    <dbReference type="NCBI Taxonomy" id="1242864"/>
    <lineage>
        <taxon>Bacteria</taxon>
        <taxon>Pseudomonadati</taxon>
        <taxon>Myxococcota</taxon>
        <taxon>Myxococcia</taxon>
        <taxon>Myxococcales</taxon>
        <taxon>Cystobacterineae</taxon>
        <taxon>Archangiaceae</taxon>
        <taxon>Cystobacter</taxon>
    </lineage>
</organism>
<sequence length="235" mass="25377">MGGIHSHACARVDGHSWSSQRTWRSAGQSVPSSCPDTLSHERVIARDSLACMPTLASSRPLRAPRRHARRRVRRTGCTGGCLAPRGARQGSYKVQQMKKGARHHRARGMTLIEIMVVITILGLIMAAVGVSVLTQLDQAKQRRARMDFHALGNALKVYYAKKGRFPDTASGLRGLVDNRILEGLPKDPWGNEYVYVNEGGKPRITSYGGDGVSGGDANDADLCSCDPEPEGGTGS</sequence>
<dbReference type="NCBIfam" id="TIGR02532">
    <property type="entry name" value="IV_pilin_GFxxxE"/>
    <property type="match status" value="1"/>
</dbReference>
<dbReference type="GO" id="GO:0015627">
    <property type="term" value="C:type II protein secretion system complex"/>
    <property type="evidence" value="ECO:0007669"/>
    <property type="project" value="InterPro"/>
</dbReference>
<keyword evidence="9 11" id="KW-0472">Membrane</keyword>
<dbReference type="PRINTS" id="PR00813">
    <property type="entry name" value="BCTERIALGSPG"/>
</dbReference>
<evidence type="ECO:0000256" key="2">
    <source>
        <dbReference type="ARBA" id="ARBA00009984"/>
    </source>
</evidence>
<keyword evidence="5" id="KW-0488">Methylation</keyword>
<evidence type="ECO:0000256" key="3">
    <source>
        <dbReference type="ARBA" id="ARBA00020042"/>
    </source>
</evidence>
<dbReference type="Proteomes" id="UP000011682">
    <property type="component" value="Unassembled WGS sequence"/>
</dbReference>
<feature type="domain" description="Type II secretion system protein GspG C-terminal" evidence="12">
    <location>
        <begin position="132"/>
        <end position="224"/>
    </location>
</feature>
<evidence type="ECO:0000256" key="5">
    <source>
        <dbReference type="ARBA" id="ARBA00022481"/>
    </source>
</evidence>
<dbReference type="PROSITE" id="PS00409">
    <property type="entry name" value="PROKAR_NTER_METHYL"/>
    <property type="match status" value="1"/>
</dbReference>
<keyword evidence="6" id="KW-0997">Cell inner membrane</keyword>
<dbReference type="Pfam" id="PF08334">
    <property type="entry name" value="T2SSG"/>
    <property type="match status" value="1"/>
</dbReference>
<dbReference type="SUPFAM" id="SSF54523">
    <property type="entry name" value="Pili subunits"/>
    <property type="match status" value="1"/>
</dbReference>
<evidence type="ECO:0000256" key="9">
    <source>
        <dbReference type="ARBA" id="ARBA00023136"/>
    </source>
</evidence>
<dbReference type="PANTHER" id="PTHR30093">
    <property type="entry name" value="GENERAL SECRETION PATHWAY PROTEIN G"/>
    <property type="match status" value="1"/>
</dbReference>
<comment type="similarity">
    <text evidence="2">Belongs to the GSP G family.</text>
</comment>
<dbReference type="InterPro" id="IPR012902">
    <property type="entry name" value="N_methyl_site"/>
</dbReference>
<evidence type="ECO:0000256" key="4">
    <source>
        <dbReference type="ARBA" id="ARBA00022475"/>
    </source>
</evidence>
<name>S9R760_CYSF2</name>
<feature type="region of interest" description="Disordered" evidence="10">
    <location>
        <begin position="60"/>
        <end position="80"/>
    </location>
</feature>
<dbReference type="GO" id="GO:0005886">
    <property type="term" value="C:plasma membrane"/>
    <property type="evidence" value="ECO:0007669"/>
    <property type="project" value="UniProtKB-SubCell"/>
</dbReference>
<dbReference type="InterPro" id="IPR013545">
    <property type="entry name" value="T2SS_protein-GspG_C"/>
</dbReference>
<evidence type="ECO:0000313" key="14">
    <source>
        <dbReference type="Proteomes" id="UP000011682"/>
    </source>
</evidence>
<dbReference type="InterPro" id="IPR010054">
    <property type="entry name" value="Type2_sec_GspG"/>
</dbReference>
<dbReference type="AlphaFoldDB" id="S9R760"/>